<evidence type="ECO:0000313" key="1">
    <source>
        <dbReference type="EMBL" id="PWC24961.1"/>
    </source>
</evidence>
<keyword evidence="4" id="KW-1185">Reference proteome</keyword>
<dbReference type="PIRSF" id="PIRSF039032">
    <property type="entry name" value="HigB-2"/>
    <property type="match status" value="1"/>
</dbReference>
<dbReference type="RefSeq" id="WP_009111104.1">
    <property type="nucleotide sequence ID" value="NZ_CP034036.1"/>
</dbReference>
<sequence>MEAIFVELPFFERHRAEYLSDDEYRDFQQMLLAYPQCGDVIQHTGGLRKVRFGDNRRGKGKRGGIRVIYYWWIEKSRFLLFTVYGKNEQDDLSKQQREILRHMLDRLKKGQSI</sequence>
<gene>
    <name evidence="1" type="ORF">DDT54_06645</name>
    <name evidence="2" type="ORF">EH206_01705</name>
</gene>
<reference evidence="2 4" key="2">
    <citation type="submission" date="2018-11" db="EMBL/GenBank/DDBJ databases">
        <title>Genome sequences of Brenneria nigrifluens and Brenneria rubrifaciens.</title>
        <authorList>
            <person name="Poret-Peterson A.T."/>
            <person name="McClean A.E."/>
            <person name="Kluepfel D.A."/>
        </authorList>
    </citation>
    <scope>NUCLEOTIDE SEQUENCE [LARGE SCALE GENOMIC DNA]</scope>
    <source>
        <strain evidence="2 4">ATCC 13028</strain>
    </source>
</reference>
<dbReference type="Proteomes" id="UP000303847">
    <property type="component" value="Chromosome"/>
</dbReference>
<dbReference type="EMBL" id="QDKK01000006">
    <property type="protein sequence ID" value="PWC24961.1"/>
    <property type="molecule type" value="Genomic_DNA"/>
</dbReference>
<evidence type="ECO:0000313" key="3">
    <source>
        <dbReference type="Proteomes" id="UP000295985"/>
    </source>
</evidence>
<reference evidence="1 3" key="1">
    <citation type="submission" date="2018-04" db="EMBL/GenBank/DDBJ databases">
        <title>Brenneria corticis sp.nov.</title>
        <authorList>
            <person name="Li Y."/>
        </authorList>
    </citation>
    <scope>NUCLEOTIDE SEQUENCE [LARGE SCALE GENOMIC DNA]</scope>
    <source>
        <strain evidence="1 3">LMG 2694</strain>
    </source>
</reference>
<accession>A0A2U1UTM6</accession>
<evidence type="ECO:0000313" key="2">
    <source>
        <dbReference type="EMBL" id="QCR03042.1"/>
    </source>
</evidence>
<dbReference type="AlphaFoldDB" id="A0A2U1UTM6"/>
<organism evidence="1 3">
    <name type="scientific">Brenneria nigrifluens DSM 30175 = ATCC 13028</name>
    <dbReference type="NCBI Taxonomy" id="1121120"/>
    <lineage>
        <taxon>Bacteria</taxon>
        <taxon>Pseudomonadati</taxon>
        <taxon>Pseudomonadota</taxon>
        <taxon>Gammaproteobacteria</taxon>
        <taxon>Enterobacterales</taxon>
        <taxon>Pectobacteriaceae</taxon>
        <taxon>Brenneria</taxon>
    </lineage>
</organism>
<proteinExistence type="predicted"/>
<dbReference type="EMBL" id="CP034036">
    <property type="protein sequence ID" value="QCR03042.1"/>
    <property type="molecule type" value="Genomic_DNA"/>
</dbReference>
<dbReference type="InterPro" id="IPR009387">
    <property type="entry name" value="HigB-2"/>
</dbReference>
<name>A0A2U1UTM6_9GAMM</name>
<protein>
    <submittedName>
        <fullName evidence="1">Toxin</fullName>
    </submittedName>
</protein>
<dbReference type="Proteomes" id="UP000295985">
    <property type="component" value="Unassembled WGS sequence"/>
</dbReference>
<evidence type="ECO:0000313" key="4">
    <source>
        <dbReference type="Proteomes" id="UP000303847"/>
    </source>
</evidence>
<dbReference type="OrthoDB" id="197283at2"/>